<feature type="non-terminal residue" evidence="1">
    <location>
        <position position="1"/>
    </location>
</feature>
<accession>A0A382XG04</accession>
<reference evidence="1" key="1">
    <citation type="submission" date="2018-05" db="EMBL/GenBank/DDBJ databases">
        <authorList>
            <person name="Lanie J.A."/>
            <person name="Ng W.-L."/>
            <person name="Kazmierczak K.M."/>
            <person name="Andrzejewski T.M."/>
            <person name="Davidsen T.M."/>
            <person name="Wayne K.J."/>
            <person name="Tettelin H."/>
            <person name="Glass J.I."/>
            <person name="Rusch D."/>
            <person name="Podicherti R."/>
            <person name="Tsui H.-C.T."/>
            <person name="Winkler M.E."/>
        </authorList>
    </citation>
    <scope>NUCLEOTIDE SEQUENCE</scope>
</reference>
<dbReference type="EMBL" id="UINC01167324">
    <property type="protein sequence ID" value="SVD69770.1"/>
    <property type="molecule type" value="Genomic_DNA"/>
</dbReference>
<proteinExistence type="predicted"/>
<sequence>KRQIITLSMKMREKNCGIWKSKSSPIVPRKNIFG</sequence>
<name>A0A382XG04_9ZZZZ</name>
<evidence type="ECO:0000313" key="1">
    <source>
        <dbReference type="EMBL" id="SVD69770.1"/>
    </source>
</evidence>
<protein>
    <submittedName>
        <fullName evidence="1">Uncharacterized protein</fullName>
    </submittedName>
</protein>
<dbReference type="AlphaFoldDB" id="A0A382XG04"/>
<organism evidence="1">
    <name type="scientific">marine metagenome</name>
    <dbReference type="NCBI Taxonomy" id="408172"/>
    <lineage>
        <taxon>unclassified sequences</taxon>
        <taxon>metagenomes</taxon>
        <taxon>ecological metagenomes</taxon>
    </lineage>
</organism>
<gene>
    <name evidence="1" type="ORF">METZ01_LOCUS422624</name>
</gene>